<dbReference type="InterPro" id="IPR008567">
    <property type="entry name" value="BKACE"/>
</dbReference>
<dbReference type="Pfam" id="PF05853">
    <property type="entry name" value="BKACE"/>
    <property type="match status" value="2"/>
</dbReference>
<evidence type="ECO:0000313" key="2">
    <source>
        <dbReference type="Proteomes" id="UP001174050"/>
    </source>
</evidence>
<reference evidence="1" key="1">
    <citation type="submission" date="2023-06" db="EMBL/GenBank/DDBJ databases">
        <title>WGS-Sequencing of Streptomyces ficellus isolate 21 collected from sand in Gara Djebilet Iron Mine in Algeria.</title>
        <authorList>
            <person name="Zegers G.P."/>
            <person name="Gomez A."/>
            <person name="Gueddou A."/>
            <person name="Zahara A.F."/>
            <person name="Worth M."/>
            <person name="Sevigny J.L."/>
            <person name="Tisa L."/>
        </authorList>
    </citation>
    <scope>NUCLEOTIDE SEQUENCE</scope>
    <source>
        <strain evidence="1">AS11</strain>
    </source>
</reference>
<name>A0ABT7Z9Z9_9ACTN</name>
<keyword evidence="2" id="KW-1185">Reference proteome</keyword>
<sequence>MLQVCLNGVRSRSESRWIPVTPAELAAEAVRAVRAGAEDVHLHPKGADGLDSLEPHVVGAAVSAVRAVLPERVRVGVTTGAWAVPDPGRRVELIRSWTVLPDHASVNWHEEGAEAVAGVLLQRGVGIEAGIWSGTDGARRFRTWPLAHRVLRVLAEVTDSGPGTAAATATALIRELGEGLPVAVLLHGEDGGAWPVLRAAAGLGLDTRIGLEDVLVLPDGSAAEGNAKLVRAARKILDEHRTRGL</sequence>
<dbReference type="PANTHER" id="PTHR37418:SF1">
    <property type="entry name" value="3-KETO-5-AMINOHEXANOATE CLEAVAGE PROTEIN"/>
    <property type="match status" value="1"/>
</dbReference>
<evidence type="ECO:0000313" key="1">
    <source>
        <dbReference type="EMBL" id="MDN3296343.1"/>
    </source>
</evidence>
<organism evidence="1 2">
    <name type="scientific">Streptomyces ficellus</name>
    <dbReference type="NCBI Taxonomy" id="1977088"/>
    <lineage>
        <taxon>Bacteria</taxon>
        <taxon>Bacillati</taxon>
        <taxon>Actinomycetota</taxon>
        <taxon>Actinomycetes</taxon>
        <taxon>Kitasatosporales</taxon>
        <taxon>Streptomycetaceae</taxon>
        <taxon>Streptomyces</taxon>
    </lineage>
</organism>
<dbReference type="EMBL" id="JAUEPL010000031">
    <property type="protein sequence ID" value="MDN3296343.1"/>
    <property type="molecule type" value="Genomic_DNA"/>
</dbReference>
<dbReference type="Gene3D" id="3.20.20.70">
    <property type="entry name" value="Aldolase class I"/>
    <property type="match status" value="1"/>
</dbReference>
<comment type="caution">
    <text evidence="1">The sequence shown here is derived from an EMBL/GenBank/DDBJ whole genome shotgun (WGS) entry which is preliminary data.</text>
</comment>
<dbReference type="InterPro" id="IPR013785">
    <property type="entry name" value="Aldolase_TIM"/>
</dbReference>
<dbReference type="RefSeq" id="WP_290113554.1">
    <property type="nucleotide sequence ID" value="NZ_JAUEPL010000031.1"/>
</dbReference>
<protein>
    <submittedName>
        <fullName evidence="1">3-keto-5-aminohexanoate cleavage protein</fullName>
    </submittedName>
</protein>
<dbReference type="Proteomes" id="UP001174050">
    <property type="component" value="Unassembled WGS sequence"/>
</dbReference>
<accession>A0ABT7Z9Z9</accession>
<gene>
    <name evidence="1" type="ORF">QWM81_20195</name>
</gene>
<proteinExistence type="predicted"/>
<dbReference type="PANTHER" id="PTHR37418">
    <property type="entry name" value="3-KETO-5-AMINOHEXANOATE CLEAVAGE ENZYME-RELATED"/>
    <property type="match status" value="1"/>
</dbReference>